<dbReference type="EMBL" id="AE003849">
    <property type="protein sequence ID" value="AAF85266.1"/>
    <property type="molecule type" value="Genomic_DNA"/>
</dbReference>
<dbReference type="HOGENOM" id="CLU_3384495_0_0_6"/>
<sequence length="33" mass="3598">MDTVTRAASVFSCLLALPQKGDAALFSRTHSFR</sequence>
<evidence type="ECO:0000313" key="1">
    <source>
        <dbReference type="EMBL" id="AAF85266.1"/>
    </source>
</evidence>
<evidence type="ECO:0000313" key="2">
    <source>
        <dbReference type="Proteomes" id="UP000000812"/>
    </source>
</evidence>
<dbReference type="PIR" id="E82553">
    <property type="entry name" value="E82553"/>
</dbReference>
<protein>
    <submittedName>
        <fullName evidence="1">Uncharacterized protein</fullName>
    </submittedName>
</protein>
<dbReference type="STRING" id="160492.XF_2468"/>
<reference evidence="1 2" key="1">
    <citation type="journal article" date="2000" name="Nature">
        <title>The genome sequence of the plant pathogen Xylella fastidiosa.</title>
        <authorList>
            <person name="Simpson A.J."/>
            <person name="Reinach F.C."/>
            <person name="Arruda P."/>
            <person name="Abreu F.A."/>
            <person name="Acencio M."/>
            <person name="Alvarenga R."/>
            <person name="Alves L.M."/>
            <person name="Araya J.E."/>
            <person name="Baia G.S."/>
            <person name="Baptista C.S."/>
            <person name="Barros M.H."/>
            <person name="Bonaccorsi E.D."/>
            <person name="Bordin S."/>
            <person name="Bove J.M."/>
            <person name="Briones M.R."/>
            <person name="Bueno M.R."/>
            <person name="Camargo A.A."/>
            <person name="Camargo L.E."/>
            <person name="Carraro D.M."/>
            <person name="Carrer H."/>
            <person name="Colauto N.B."/>
            <person name="Colombo C."/>
            <person name="Costa F.F."/>
            <person name="Costa M.C."/>
            <person name="Costa-Neto C.M."/>
            <person name="Coutinho L.L."/>
            <person name="Cristofani M."/>
            <person name="Dias-Neto E."/>
            <person name="Docena C."/>
            <person name="El-Dorry H."/>
            <person name="Facincani A.P."/>
            <person name="Ferreira A.J."/>
            <person name="Ferreira V.C."/>
            <person name="Ferro J.A."/>
            <person name="Fraga J.S."/>
            <person name="Franca S.C."/>
            <person name="Franco M.C."/>
            <person name="Frohme M."/>
            <person name="Furlan L.R."/>
            <person name="Garnier M."/>
            <person name="Goldman G.H."/>
            <person name="Goldman M.H."/>
            <person name="Gomes S.L."/>
            <person name="Gruber A."/>
            <person name="Ho P.L."/>
            <person name="Hoheisel J.D."/>
            <person name="Junqueira M.L."/>
            <person name="Kemper E.L."/>
            <person name="Kitajima J.P."/>
            <person name="Krieger J.E."/>
            <person name="Kuramae E.E."/>
            <person name="Laigret F."/>
            <person name="Lambais M.R."/>
            <person name="Leite L.C."/>
            <person name="Lemos E.G."/>
            <person name="Lemos M.V."/>
            <person name="Lopes S.A."/>
            <person name="Lopes C.R."/>
            <person name="Machado J.A."/>
            <person name="Machado M.A."/>
            <person name="Madeira A.M."/>
            <person name="Madeira H.M."/>
            <person name="Marino C.L."/>
            <person name="Marques M.V."/>
            <person name="Martins E.A."/>
            <person name="Martins E.M."/>
            <person name="Matsukuma A.Y."/>
            <person name="Menck C.F."/>
            <person name="Miracca E.C."/>
            <person name="Miyaki C.Y."/>
            <person name="Monteriro-Vitorello C.B."/>
            <person name="Moon D.H."/>
            <person name="Nagai M.A."/>
            <person name="Nascimento A.L."/>
            <person name="Netto L.E."/>
            <person name="Nhani A.Jr."/>
            <person name="Nobrega F.G."/>
            <person name="Nunes L.R."/>
            <person name="Oliveira M.A."/>
            <person name="de Oliveira M.C."/>
            <person name="de Oliveira R.C."/>
            <person name="Palmieri D.A."/>
            <person name="Paris A."/>
            <person name="Peixoto B.R."/>
            <person name="Pereira G.A."/>
            <person name="Pereira H.A.Jr."/>
            <person name="Pesquero J.B."/>
            <person name="Quaggio R.B."/>
            <person name="Roberto P.G."/>
            <person name="Rodrigues V."/>
            <person name="de M Rosa A.J."/>
            <person name="de Rosa V.E.Jr."/>
            <person name="de Sa R.G."/>
            <person name="Santelli R.V."/>
            <person name="Sawasaki H.E."/>
            <person name="da Silva A.C."/>
            <person name="da Silva A.M."/>
            <person name="da Silva F.R."/>
            <person name="da Silva W.A.Jr."/>
            <person name="da Silveira J.F."/>
            <person name="Silvestri M.L."/>
            <person name="Siqueira W.J."/>
            <person name="de Souza A.A."/>
            <person name="de Souza A.P."/>
            <person name="Terenzi M.F."/>
            <person name="Truffi D."/>
            <person name="Tsai S.M."/>
            <person name="Tsuhako M.H."/>
            <person name="Vallada H."/>
            <person name="Van Sluys M.A."/>
            <person name="Verjovski-Almeida S."/>
            <person name="Vettore A.L."/>
            <person name="Zago M.A."/>
            <person name="Zatz M."/>
            <person name="Meidanis J."/>
            <person name="Setubal J.C."/>
        </authorList>
    </citation>
    <scope>NUCLEOTIDE SEQUENCE [LARGE SCALE GENOMIC DNA]</scope>
    <source>
        <strain evidence="1 2">9a5c</strain>
    </source>
</reference>
<proteinExistence type="predicted"/>
<dbReference type="Proteomes" id="UP000000812">
    <property type="component" value="Chromosome"/>
</dbReference>
<dbReference type="KEGG" id="xfa:XF_2468"/>
<dbReference type="AlphaFoldDB" id="Q9PAM8"/>
<name>Q9PAM8_XYLFA</name>
<gene>
    <name evidence="1" type="ordered locus">XF_2468</name>
</gene>
<organism evidence="1 2">
    <name type="scientific">Xylella fastidiosa (strain 9a5c)</name>
    <dbReference type="NCBI Taxonomy" id="160492"/>
    <lineage>
        <taxon>Bacteria</taxon>
        <taxon>Pseudomonadati</taxon>
        <taxon>Pseudomonadota</taxon>
        <taxon>Gammaproteobacteria</taxon>
        <taxon>Lysobacterales</taxon>
        <taxon>Lysobacteraceae</taxon>
        <taxon>Xylella</taxon>
    </lineage>
</organism>
<accession>Q9PAM8</accession>